<dbReference type="SUPFAM" id="SSF56300">
    <property type="entry name" value="Metallo-dependent phosphatases"/>
    <property type="match status" value="1"/>
</dbReference>
<evidence type="ECO:0000313" key="3">
    <source>
        <dbReference type="Proteomes" id="UP000028524"/>
    </source>
</evidence>
<dbReference type="PANTHER" id="PTHR37844">
    <property type="entry name" value="SER/THR PROTEIN PHOSPHATASE SUPERFAMILY (AFU_ORTHOLOGUE AFUA_1G14840)"/>
    <property type="match status" value="1"/>
</dbReference>
<gene>
    <name evidence="2" type="ORF">S40285_04860</name>
</gene>
<protein>
    <recommendedName>
        <fullName evidence="1">Calcineurin-like phosphoesterase domain-containing protein</fullName>
    </recommendedName>
</protein>
<dbReference type="AlphaFoldDB" id="A0A084QA82"/>
<dbReference type="Pfam" id="PF00149">
    <property type="entry name" value="Metallophos"/>
    <property type="match status" value="1"/>
</dbReference>
<proteinExistence type="predicted"/>
<evidence type="ECO:0000313" key="2">
    <source>
        <dbReference type="EMBL" id="KFA60867.1"/>
    </source>
</evidence>
<sequence length="291" mass="32740">MKRFLSTIGARLLNRAPKPTIATLPFQVLSDLHLEVGQQYSTFDFPITAPNLILAGDIGLLSNYEAYLTFLRRQTARYDRVCLVLGNHEFYGLDFTTALSTAKKLEKEPCLESKLSILQQTRIDLPEAITILGCTLWSHVPDEAKEIVGGKVNDFRRIENWTVDSHNDAHNLDLAWLRAELDQIGPGQSVLVVTHHAPSVPETSRPEHLKSPWASAFATNILSGEMTWDSVKHWVYGHTHYSTEFEKRGIRVVSNQRGYVVPGVVNRKGIDKGFDLRKTIQVPAGRREEVG</sequence>
<feature type="domain" description="Calcineurin-like phosphoesterase" evidence="1">
    <location>
        <begin position="26"/>
        <end position="241"/>
    </location>
</feature>
<dbReference type="STRING" id="1283841.A0A084QA82"/>
<dbReference type="HOGENOM" id="CLU_060372_0_0_1"/>
<dbReference type="OrthoDB" id="550558at2759"/>
<keyword evidence="3" id="KW-1185">Reference proteome</keyword>
<dbReference type="InterPro" id="IPR004843">
    <property type="entry name" value="Calcineurin-like_PHP"/>
</dbReference>
<dbReference type="InterPro" id="IPR029052">
    <property type="entry name" value="Metallo-depent_PP-like"/>
</dbReference>
<dbReference type="EMBL" id="KL660883">
    <property type="protein sequence ID" value="KFA60867.1"/>
    <property type="molecule type" value="Genomic_DNA"/>
</dbReference>
<accession>A0A084QA82</accession>
<evidence type="ECO:0000259" key="1">
    <source>
        <dbReference type="Pfam" id="PF00149"/>
    </source>
</evidence>
<name>A0A084QA82_STAC4</name>
<dbReference type="InParanoid" id="A0A084QA82"/>
<dbReference type="OMA" id="CNPRGYI"/>
<dbReference type="PANTHER" id="PTHR37844:SF2">
    <property type="entry name" value="SER_THR PROTEIN PHOSPHATASE SUPERFAMILY (AFU_ORTHOLOGUE AFUA_1G14840)"/>
    <property type="match status" value="1"/>
</dbReference>
<organism evidence="2 3">
    <name type="scientific">Stachybotrys chlorohalonatus (strain IBT 40285)</name>
    <dbReference type="NCBI Taxonomy" id="1283841"/>
    <lineage>
        <taxon>Eukaryota</taxon>
        <taxon>Fungi</taxon>
        <taxon>Dikarya</taxon>
        <taxon>Ascomycota</taxon>
        <taxon>Pezizomycotina</taxon>
        <taxon>Sordariomycetes</taxon>
        <taxon>Hypocreomycetidae</taxon>
        <taxon>Hypocreales</taxon>
        <taxon>Stachybotryaceae</taxon>
        <taxon>Stachybotrys</taxon>
    </lineage>
</organism>
<dbReference type="Proteomes" id="UP000028524">
    <property type="component" value="Unassembled WGS sequence"/>
</dbReference>
<reference evidence="2 3" key="1">
    <citation type="journal article" date="2014" name="BMC Genomics">
        <title>Comparative genome sequencing reveals chemotype-specific gene clusters in the toxigenic black mold Stachybotrys.</title>
        <authorList>
            <person name="Semeiks J."/>
            <person name="Borek D."/>
            <person name="Otwinowski Z."/>
            <person name="Grishin N.V."/>
        </authorList>
    </citation>
    <scope>NUCLEOTIDE SEQUENCE [LARGE SCALE GENOMIC DNA]</scope>
    <source>
        <strain evidence="2 3">IBT 40285</strain>
    </source>
</reference>
<dbReference type="GO" id="GO:0016787">
    <property type="term" value="F:hydrolase activity"/>
    <property type="evidence" value="ECO:0007669"/>
    <property type="project" value="InterPro"/>
</dbReference>
<dbReference type="Gene3D" id="3.60.21.10">
    <property type="match status" value="1"/>
</dbReference>